<feature type="compositionally biased region" description="Pro residues" evidence="5">
    <location>
        <begin position="133"/>
        <end position="151"/>
    </location>
</feature>
<dbReference type="InterPro" id="IPR029515">
    <property type="entry name" value="Liprin"/>
</dbReference>
<dbReference type="Pfam" id="PF26022">
    <property type="entry name" value="CC_Liprin_beta"/>
    <property type="match status" value="1"/>
</dbReference>
<dbReference type="PANTHER" id="PTHR12587">
    <property type="entry name" value="LAR INTERACTING PROTEIN LIP -RELATED PROTEIN"/>
    <property type="match status" value="1"/>
</dbReference>
<evidence type="ECO:0000313" key="7">
    <source>
        <dbReference type="EMBL" id="KAF0292047.1"/>
    </source>
</evidence>
<dbReference type="InterPro" id="IPR013761">
    <property type="entry name" value="SAM/pointed_sf"/>
</dbReference>
<feature type="region of interest" description="Disordered" evidence="5">
    <location>
        <begin position="47"/>
        <end position="66"/>
    </location>
</feature>
<evidence type="ECO:0000256" key="1">
    <source>
        <dbReference type="ARBA" id="ARBA00007547"/>
    </source>
</evidence>
<dbReference type="CDD" id="cd09563">
    <property type="entry name" value="SAM_liprin-beta1_2_repeat1"/>
    <property type="match status" value="1"/>
</dbReference>
<dbReference type="AlphaFoldDB" id="A0A6A4V701"/>
<dbReference type="InterPro" id="IPR037617">
    <property type="entry name" value="LIPB1/2_SAM_1"/>
</dbReference>
<keyword evidence="2" id="KW-0677">Repeat</keyword>
<feature type="domain" description="SAM" evidence="6">
    <location>
        <begin position="1008"/>
        <end position="1071"/>
    </location>
</feature>
<dbReference type="GO" id="GO:0007528">
    <property type="term" value="P:neuromuscular junction development"/>
    <property type="evidence" value="ECO:0007669"/>
    <property type="project" value="TreeGrafter"/>
</dbReference>
<dbReference type="EMBL" id="VIIS01001842">
    <property type="protein sequence ID" value="KAF0292047.1"/>
    <property type="molecule type" value="Genomic_DNA"/>
</dbReference>
<dbReference type="Pfam" id="PF00536">
    <property type="entry name" value="SAM_1"/>
    <property type="match status" value="2"/>
</dbReference>
<accession>A0A6A4V701</accession>
<dbReference type="PANTHER" id="PTHR12587:SF14">
    <property type="entry name" value="AT31531P"/>
    <property type="match status" value="1"/>
</dbReference>
<comment type="caution">
    <text evidence="7">The sequence shown here is derived from an EMBL/GenBank/DDBJ whole genome shotgun (WGS) entry which is preliminary data.</text>
</comment>
<evidence type="ECO:0000256" key="5">
    <source>
        <dbReference type="SAM" id="MobiDB-lite"/>
    </source>
</evidence>
<organism evidence="7 8">
    <name type="scientific">Amphibalanus amphitrite</name>
    <name type="common">Striped barnacle</name>
    <name type="synonym">Balanus amphitrite</name>
    <dbReference type="NCBI Taxonomy" id="1232801"/>
    <lineage>
        <taxon>Eukaryota</taxon>
        <taxon>Metazoa</taxon>
        <taxon>Ecdysozoa</taxon>
        <taxon>Arthropoda</taxon>
        <taxon>Crustacea</taxon>
        <taxon>Multicrustacea</taxon>
        <taxon>Cirripedia</taxon>
        <taxon>Thoracica</taxon>
        <taxon>Thoracicalcarea</taxon>
        <taxon>Balanomorpha</taxon>
        <taxon>Balanoidea</taxon>
        <taxon>Balanidae</taxon>
        <taxon>Amphibalaninae</taxon>
        <taxon>Amphibalanus</taxon>
    </lineage>
</organism>
<sequence length="1236" mass="136067">MPGRDPFSVPAGARSWLSDVLESSPAPAPVPAPAGVVSRLVHSFERGEFAPEESPPPARREAPAQDVHADYRSMIAALDRYIEARDQRRAAAAAAEPAGRTPSPLPSAGSTPPEVRRITGKPPRPRRAASPARPQPAPHQPPPSVSVTPPVPRVGVSPPALYPTAYPAAYLATPQYAQYAQYAAHPTHPSYAHLAPIPSVASVAYGGPCAPLSQLAPLGYEPGWADQPTRKRSSSFDSALEEIRARYGSGESLCWPAAPHCAGGWGGSCGNIAGLGPVPRPRTAMPDSRARAGEPPPRAGSSDSESEQVTTETTSESGAGDTRLRRSASRPDGVFLTEPPPPAPPTVTQASAAARRQHKKRRQSGSRAEPERTRSSTESVLRSEHSDANTTDDLSLGTSSSTRYNSEAASELEHGDRSWSSYYAQRSPLFYYRPPAPLPPPSYYSLPTSRAQTPERRSKTPQPASATADDPEPPVSRRPTSQRQGRQRDLLNRREKFRRSKSRERSLERRWADPCGPCPCCEQGGSDEEDWMPHYWHGYHGRPCAHRAPPPPPPLDHRYSYSGPLDCWPPPYPPVDYHRWLAPYKPGLEYDERLQKLESDKSSLQLQVSVLTEQIDAQTEKISELEDQLRTRQMLLGKAEDRLQKDLALQQELLQRSSFETQKLEVMNKMSNLTLQQKTLERENIELRNRLRRAEMANRLPASPSEAERSRIREKPPTVPRGCAFPAATSTPNHSLVDSPQRANSSASTTDGSRYTSALDSPASNNTATYREGSLPKTPPSSHRRRVESLGGTLPRVSSAGPSSSAASSAHGDGQRRAVAFGKQSSAGRRRIWGRVTGKFSRSEPNLADTDQTSGHGTAEDGVSGPPSPSAQPKNKGFKKLFGRMKRSNSGSLEADIPDGGEFRRGGTRATAGPRLGWSGEKSREDDRLWRPLSEWDTDTVVAWFHEMGLSAYTAEARRWVRSGSHLLRATPAELEKELGLKHPLHRKKVVLALRAAGSSADDPPGHIDHNFVMRWLDDVGLPQYKDAFLEARVDGRVLNQLTLDDLHTLKVTNLLHALSLKRGIQVLRSNGFSPACLRRRSTPDEPRQPAPHEVALWTNHRVMEWLREVDLAEYAPNMRGSGVHGALLVHEPRFTGELMASVLSIPASKSLLRRHLFTRFNELVGADILREKRDVEDNQSIPPLRPDSKVKLHKRGQFTLKRRKGKEQLEAEDFLCPLDTQSSPLPSPEVSTNQF</sequence>
<feature type="compositionally biased region" description="Polar residues" evidence="5">
    <location>
        <begin position="1220"/>
        <end position="1236"/>
    </location>
</feature>
<dbReference type="FunFam" id="1.10.150.50:FF:000005">
    <property type="entry name" value="Liprin-beta-1 isoform 1"/>
    <property type="match status" value="1"/>
</dbReference>
<protein>
    <submittedName>
        <fullName evidence="7">Liprin-beta-1</fullName>
    </submittedName>
</protein>
<dbReference type="SUPFAM" id="SSF47769">
    <property type="entry name" value="SAM/Pointed domain"/>
    <property type="match status" value="3"/>
</dbReference>
<feature type="coiled-coil region" evidence="4">
    <location>
        <begin position="594"/>
        <end position="642"/>
    </location>
</feature>
<feature type="compositionally biased region" description="Basic residues" evidence="5">
    <location>
        <begin position="355"/>
        <end position="364"/>
    </location>
</feature>
<dbReference type="InterPro" id="IPR001660">
    <property type="entry name" value="SAM"/>
</dbReference>
<dbReference type="Pfam" id="PF07647">
    <property type="entry name" value="SAM_2"/>
    <property type="match status" value="1"/>
</dbReference>
<feature type="compositionally biased region" description="Low complexity" evidence="5">
    <location>
        <begin position="301"/>
        <end position="317"/>
    </location>
</feature>
<feature type="compositionally biased region" description="Basic and acidic residues" evidence="5">
    <location>
        <begin position="368"/>
        <end position="387"/>
    </location>
</feature>
<feature type="compositionally biased region" description="Polar residues" evidence="5">
    <location>
        <begin position="728"/>
        <end position="769"/>
    </location>
</feature>
<keyword evidence="3 4" id="KW-0175">Coiled coil</keyword>
<dbReference type="SMART" id="SM00454">
    <property type="entry name" value="SAM"/>
    <property type="match status" value="3"/>
</dbReference>
<feature type="compositionally biased region" description="Low complexity" evidence="5">
    <location>
        <begin position="908"/>
        <end position="917"/>
    </location>
</feature>
<feature type="region of interest" description="Disordered" evidence="5">
    <location>
        <begin position="430"/>
        <end position="508"/>
    </location>
</feature>
<evidence type="ECO:0000256" key="4">
    <source>
        <dbReference type="SAM" id="Coils"/>
    </source>
</evidence>
<proteinExistence type="inferred from homology"/>
<dbReference type="InterPro" id="IPR058914">
    <property type="entry name" value="LIPB1/2_CC"/>
</dbReference>
<gene>
    <name evidence="7" type="primary">PPFIBP1_1</name>
    <name evidence="7" type="ORF">FJT64_001071</name>
</gene>
<name>A0A6A4V701_AMPAM</name>
<comment type="similarity">
    <text evidence="1">Belongs to the liprin family. Liprin-beta subfamily.</text>
</comment>
<feature type="compositionally biased region" description="Low complexity" evidence="5">
    <location>
        <begin position="391"/>
        <end position="402"/>
    </location>
</feature>
<feature type="compositionally biased region" description="Basic residues" evidence="5">
    <location>
        <begin position="876"/>
        <end position="887"/>
    </location>
</feature>
<feature type="region of interest" description="Disordered" evidence="5">
    <location>
        <begin position="86"/>
        <end position="151"/>
    </location>
</feature>
<dbReference type="CDD" id="cd09566">
    <property type="entry name" value="SAM_liprin-beta1_2_repeat2"/>
    <property type="match status" value="1"/>
</dbReference>
<dbReference type="Gene3D" id="1.10.150.50">
    <property type="entry name" value="Transcription Factor, Ets-1"/>
    <property type="match status" value="3"/>
</dbReference>
<feature type="domain" description="SAM" evidence="6">
    <location>
        <begin position="936"/>
        <end position="1000"/>
    </location>
</feature>
<reference evidence="7 8" key="1">
    <citation type="submission" date="2019-07" db="EMBL/GenBank/DDBJ databases">
        <title>Draft genome assembly of a fouling barnacle, Amphibalanus amphitrite (Darwin, 1854): The first reference genome for Thecostraca.</title>
        <authorList>
            <person name="Kim W."/>
        </authorList>
    </citation>
    <scope>NUCLEOTIDE SEQUENCE [LARGE SCALE GENOMIC DNA]</scope>
    <source>
        <strain evidence="7">SNU_AA5</strain>
        <tissue evidence="7">Soma without cirri and trophi</tissue>
    </source>
</reference>
<feature type="region of interest" description="Disordered" evidence="5">
    <location>
        <begin position="277"/>
        <end position="418"/>
    </location>
</feature>
<evidence type="ECO:0000313" key="8">
    <source>
        <dbReference type="Proteomes" id="UP000440578"/>
    </source>
</evidence>
<feature type="compositionally biased region" description="Low complexity" evidence="5">
    <location>
        <begin position="798"/>
        <end position="810"/>
    </location>
</feature>
<evidence type="ECO:0000256" key="2">
    <source>
        <dbReference type="ARBA" id="ARBA00022737"/>
    </source>
</evidence>
<feature type="region of interest" description="Disordered" evidence="5">
    <location>
        <begin position="696"/>
        <end position="924"/>
    </location>
</feature>
<evidence type="ECO:0000259" key="6">
    <source>
        <dbReference type="PROSITE" id="PS50105"/>
    </source>
</evidence>
<dbReference type="Proteomes" id="UP000440578">
    <property type="component" value="Unassembled WGS sequence"/>
</dbReference>
<keyword evidence="8" id="KW-1185">Reference proteome</keyword>
<evidence type="ECO:0000256" key="3">
    <source>
        <dbReference type="ARBA" id="ARBA00023054"/>
    </source>
</evidence>
<dbReference type="GO" id="GO:0048786">
    <property type="term" value="C:presynaptic active zone"/>
    <property type="evidence" value="ECO:0007669"/>
    <property type="project" value="TreeGrafter"/>
</dbReference>
<feature type="compositionally biased region" description="Basic and acidic residues" evidence="5">
    <location>
        <begin position="706"/>
        <end position="716"/>
    </location>
</feature>
<dbReference type="PROSITE" id="PS50105">
    <property type="entry name" value="SAM_DOMAIN"/>
    <property type="match status" value="2"/>
</dbReference>
<feature type="region of interest" description="Disordered" evidence="5">
    <location>
        <begin position="1216"/>
        <end position="1236"/>
    </location>
</feature>
<dbReference type="InterPro" id="IPR037618">
    <property type="entry name" value="LIPB1/2_SAM_2nd"/>
</dbReference>
<feature type="compositionally biased region" description="Low complexity" evidence="5">
    <location>
        <begin position="90"/>
        <end position="100"/>
    </location>
</feature>